<reference evidence="4" key="1">
    <citation type="submission" date="2020-10" db="EMBL/GenBank/DDBJ databases">
        <title>Genome-based taxonomic classification of the species Anabaenopsis elenkinii.</title>
        <authorList>
            <person name="Delbaje E."/>
            <person name="Andreote A.P.D."/>
            <person name="Pellegrinetti T.A."/>
            <person name="Cruz R.B."/>
            <person name="Branco L.H.Z."/>
            <person name="Fiore M.F."/>
        </authorList>
    </citation>
    <scope>NUCLEOTIDE SEQUENCE [LARGE SCALE GENOMIC DNA]</scope>
    <source>
        <strain evidence="4">CCIBt3563</strain>
    </source>
</reference>
<dbReference type="Pfam" id="PF14218">
    <property type="entry name" value="COP23"/>
    <property type="match status" value="1"/>
</dbReference>
<protein>
    <recommendedName>
        <fullName evidence="5">Circadian oscillating protein COP23</fullName>
    </recommendedName>
</protein>
<sequence length="254" mass="27390">MFSQLFKFGCLGSLGLSLLISNSAALAQLNNSSSGEVVVPTIPSGGTSTPTSPPINTPPVTSGTRFTCQFYNGQYTVMYQPQSIPGQFFPWAAPRTLGGGWTPQRRCEAIASRLELYRPDALEELQTSVQNNENIVCVTTRANPLCRIVLTVPRGQDPFVVLNDVFQNLITADSGRQTVPVNTYITNGRRVNGLDNLGRTVLGRGNNPMTASRSGINLKPFLTPEDGGTLTSSTTQNPESAPANRRRLSPNSFP</sequence>
<name>A0A7S6RGJ4_9CYAN</name>
<organism evidence="3 4">
    <name type="scientific">Anabaenopsis elenkinii CCIBt3563</name>
    <dbReference type="NCBI Taxonomy" id="2779889"/>
    <lineage>
        <taxon>Bacteria</taxon>
        <taxon>Bacillati</taxon>
        <taxon>Cyanobacteriota</taxon>
        <taxon>Cyanophyceae</taxon>
        <taxon>Nostocales</taxon>
        <taxon>Nodulariaceae</taxon>
        <taxon>Anabaenopsis</taxon>
    </lineage>
</organism>
<feature type="compositionally biased region" description="Polar residues" evidence="1">
    <location>
        <begin position="229"/>
        <end position="239"/>
    </location>
</feature>
<proteinExistence type="predicted"/>
<feature type="signal peptide" evidence="2">
    <location>
        <begin position="1"/>
        <end position="27"/>
    </location>
</feature>
<accession>A0A7S6RGJ4</accession>
<dbReference type="KEGG" id="aee:IM676_09470"/>
<keyword evidence="2" id="KW-0732">Signal</keyword>
<gene>
    <name evidence="3" type="ORF">IM676_09470</name>
</gene>
<keyword evidence="4" id="KW-1185">Reference proteome</keyword>
<feature type="compositionally biased region" description="Low complexity" evidence="1">
    <location>
        <begin position="40"/>
        <end position="50"/>
    </location>
</feature>
<dbReference type="EMBL" id="CP063311">
    <property type="protein sequence ID" value="QOV24425.1"/>
    <property type="molecule type" value="Genomic_DNA"/>
</dbReference>
<feature type="chain" id="PRO_5032380251" description="Circadian oscillating protein COP23" evidence="2">
    <location>
        <begin position="28"/>
        <end position="254"/>
    </location>
</feature>
<dbReference type="AlphaFoldDB" id="A0A7S6RGJ4"/>
<evidence type="ECO:0000313" key="3">
    <source>
        <dbReference type="EMBL" id="QOV24425.1"/>
    </source>
</evidence>
<dbReference type="InterPro" id="IPR025478">
    <property type="entry name" value="COP23"/>
</dbReference>
<feature type="region of interest" description="Disordered" evidence="1">
    <location>
        <begin position="40"/>
        <end position="59"/>
    </location>
</feature>
<evidence type="ECO:0000256" key="2">
    <source>
        <dbReference type="SAM" id="SignalP"/>
    </source>
</evidence>
<evidence type="ECO:0000256" key="1">
    <source>
        <dbReference type="SAM" id="MobiDB-lite"/>
    </source>
</evidence>
<evidence type="ECO:0008006" key="5">
    <source>
        <dbReference type="Google" id="ProtNLM"/>
    </source>
</evidence>
<dbReference type="RefSeq" id="WP_200989945.1">
    <property type="nucleotide sequence ID" value="NZ_CP063311.1"/>
</dbReference>
<evidence type="ECO:0000313" key="4">
    <source>
        <dbReference type="Proteomes" id="UP000593846"/>
    </source>
</evidence>
<feature type="region of interest" description="Disordered" evidence="1">
    <location>
        <begin position="203"/>
        <end position="254"/>
    </location>
</feature>
<dbReference type="Proteomes" id="UP000593846">
    <property type="component" value="Chromosome"/>
</dbReference>